<organism evidence="1 2">
    <name type="scientific">Ancylostoma caninum</name>
    <name type="common">Dog hookworm</name>
    <dbReference type="NCBI Taxonomy" id="29170"/>
    <lineage>
        <taxon>Eukaryota</taxon>
        <taxon>Metazoa</taxon>
        <taxon>Ecdysozoa</taxon>
        <taxon>Nematoda</taxon>
        <taxon>Chromadorea</taxon>
        <taxon>Rhabditida</taxon>
        <taxon>Rhabditina</taxon>
        <taxon>Rhabditomorpha</taxon>
        <taxon>Strongyloidea</taxon>
        <taxon>Ancylostomatidae</taxon>
        <taxon>Ancylostomatinae</taxon>
        <taxon>Ancylostoma</taxon>
    </lineage>
</organism>
<evidence type="ECO:0000313" key="2">
    <source>
        <dbReference type="Proteomes" id="UP000252519"/>
    </source>
</evidence>
<gene>
    <name evidence="1" type="ORF">ANCCAN_00464</name>
</gene>
<proteinExistence type="predicted"/>
<dbReference type="EMBL" id="JOJR01000002">
    <property type="protein sequence ID" value="RCN53399.1"/>
    <property type="molecule type" value="Genomic_DNA"/>
</dbReference>
<keyword evidence="2" id="KW-1185">Reference proteome</keyword>
<dbReference type="AlphaFoldDB" id="A0A368HCN0"/>
<dbReference type="Proteomes" id="UP000252519">
    <property type="component" value="Unassembled WGS sequence"/>
</dbReference>
<sequence length="75" mass="8046">MRSFEAVSIALLKAVAKTKFTTNALTTATAHARNLTSRVQPYVAQAHAGAEPVTFARRMEESASDGTIAEETSTY</sequence>
<name>A0A368HCN0_ANCCA</name>
<reference evidence="1 2" key="1">
    <citation type="submission" date="2014-10" db="EMBL/GenBank/DDBJ databases">
        <title>Draft genome of the hookworm Ancylostoma caninum.</title>
        <authorList>
            <person name="Mitreva M."/>
        </authorList>
    </citation>
    <scope>NUCLEOTIDE SEQUENCE [LARGE SCALE GENOMIC DNA]</scope>
    <source>
        <strain evidence="1 2">Baltimore</strain>
    </source>
</reference>
<comment type="caution">
    <text evidence="1">The sequence shown here is derived from an EMBL/GenBank/DDBJ whole genome shotgun (WGS) entry which is preliminary data.</text>
</comment>
<protein>
    <submittedName>
        <fullName evidence="1">Uncharacterized protein</fullName>
    </submittedName>
</protein>
<evidence type="ECO:0000313" key="1">
    <source>
        <dbReference type="EMBL" id="RCN53399.1"/>
    </source>
</evidence>
<accession>A0A368HCN0</accession>